<accession>A0A6V7V8T6</accession>
<keyword evidence="1" id="KW-0732">Signal</keyword>
<dbReference type="Proteomes" id="UP000580250">
    <property type="component" value="Unassembled WGS sequence"/>
</dbReference>
<dbReference type="EMBL" id="CAJEWN010000183">
    <property type="protein sequence ID" value="CAD2171375.1"/>
    <property type="molecule type" value="Genomic_DNA"/>
</dbReference>
<evidence type="ECO:0000313" key="3">
    <source>
        <dbReference type="Proteomes" id="UP000580250"/>
    </source>
</evidence>
<sequence length="99" mass="11272">MFGFLNLICCIFFFWSLKHFESQSQSAAIILVPITPSVSIANEMAITLCTIDASICSIYYTYIFGQKSPTNTLCTIKQIENNSEEYQRSDLIKIQMLNL</sequence>
<feature type="signal peptide" evidence="1">
    <location>
        <begin position="1"/>
        <end position="22"/>
    </location>
</feature>
<proteinExistence type="predicted"/>
<gene>
    <name evidence="2" type="ORF">MENT_LOCUS22850</name>
</gene>
<evidence type="ECO:0000256" key="1">
    <source>
        <dbReference type="SAM" id="SignalP"/>
    </source>
</evidence>
<dbReference type="AlphaFoldDB" id="A0A6V7V8T6"/>
<name>A0A6V7V8T6_MELEN</name>
<protein>
    <submittedName>
        <fullName evidence="2">Uncharacterized protein</fullName>
    </submittedName>
</protein>
<evidence type="ECO:0000313" key="2">
    <source>
        <dbReference type="EMBL" id="CAD2171375.1"/>
    </source>
</evidence>
<comment type="caution">
    <text evidence="2">The sequence shown here is derived from an EMBL/GenBank/DDBJ whole genome shotgun (WGS) entry which is preliminary data.</text>
</comment>
<reference evidence="2 3" key="1">
    <citation type="submission" date="2020-08" db="EMBL/GenBank/DDBJ databases">
        <authorList>
            <person name="Koutsovoulos G."/>
            <person name="Danchin GJ E."/>
        </authorList>
    </citation>
    <scope>NUCLEOTIDE SEQUENCE [LARGE SCALE GENOMIC DNA]</scope>
</reference>
<feature type="chain" id="PRO_5028181878" evidence="1">
    <location>
        <begin position="23"/>
        <end position="99"/>
    </location>
</feature>
<organism evidence="2 3">
    <name type="scientific">Meloidogyne enterolobii</name>
    <name type="common">Root-knot nematode worm</name>
    <name type="synonym">Meloidogyne mayaguensis</name>
    <dbReference type="NCBI Taxonomy" id="390850"/>
    <lineage>
        <taxon>Eukaryota</taxon>
        <taxon>Metazoa</taxon>
        <taxon>Ecdysozoa</taxon>
        <taxon>Nematoda</taxon>
        <taxon>Chromadorea</taxon>
        <taxon>Rhabditida</taxon>
        <taxon>Tylenchina</taxon>
        <taxon>Tylenchomorpha</taxon>
        <taxon>Tylenchoidea</taxon>
        <taxon>Meloidogynidae</taxon>
        <taxon>Meloidogyninae</taxon>
        <taxon>Meloidogyne</taxon>
    </lineage>
</organism>